<evidence type="ECO:0008006" key="10">
    <source>
        <dbReference type="Google" id="ProtNLM"/>
    </source>
</evidence>
<dbReference type="Gene3D" id="3.20.20.10">
    <property type="entry name" value="Alanine racemase"/>
    <property type="match status" value="1"/>
</dbReference>
<feature type="active site" description="Proton donor" evidence="3">
    <location>
        <position position="321"/>
    </location>
</feature>
<evidence type="ECO:0000256" key="5">
    <source>
        <dbReference type="SAM" id="Phobius"/>
    </source>
</evidence>
<dbReference type="InterPro" id="IPR022644">
    <property type="entry name" value="De-COase2_N"/>
</dbReference>
<feature type="domain" description="Orn/DAP/Arg decarboxylase 2 N-terminal" evidence="7">
    <location>
        <begin position="37"/>
        <end position="259"/>
    </location>
</feature>
<dbReference type="InterPro" id="IPR009006">
    <property type="entry name" value="Ala_racemase/Decarboxylase_C"/>
</dbReference>
<dbReference type="InterPro" id="IPR022643">
    <property type="entry name" value="De-COase2_C"/>
</dbReference>
<dbReference type="SUPFAM" id="SSF51419">
    <property type="entry name" value="PLP-binding barrel"/>
    <property type="match status" value="1"/>
</dbReference>
<evidence type="ECO:0000313" key="9">
    <source>
        <dbReference type="Proteomes" id="UP000663602"/>
    </source>
</evidence>
<comment type="cofactor">
    <cofactor evidence="1 3">
        <name>pyridoxal 5'-phosphate</name>
        <dbReference type="ChEBI" id="CHEBI:597326"/>
    </cofactor>
</comment>
<dbReference type="GO" id="GO:0006596">
    <property type="term" value="P:polyamine biosynthetic process"/>
    <property type="evidence" value="ECO:0007669"/>
    <property type="project" value="InterPro"/>
</dbReference>
<evidence type="ECO:0000256" key="1">
    <source>
        <dbReference type="ARBA" id="ARBA00001933"/>
    </source>
</evidence>
<reference evidence="8" key="2">
    <citation type="submission" date="2021-03" db="EMBL/GenBank/DDBJ databases">
        <title>Alternative transmission patterns in independently acquired nutritional co-symbionts of Dictyopharidae planthoppers.</title>
        <authorList>
            <person name="Michalik A."/>
            <person name="Lukasik P."/>
        </authorList>
    </citation>
    <scope>NUCLEOTIDE SEQUENCE</scope>
    <source>
        <strain evidence="8">DICMUL</strain>
    </source>
</reference>
<dbReference type="InterPro" id="IPR029066">
    <property type="entry name" value="PLP-binding_barrel"/>
</dbReference>
<evidence type="ECO:0000256" key="2">
    <source>
        <dbReference type="ARBA" id="ARBA00022898"/>
    </source>
</evidence>
<dbReference type="Pfam" id="PF02784">
    <property type="entry name" value="Orn_Arg_deC_N"/>
    <property type="match status" value="1"/>
</dbReference>
<dbReference type="Gene3D" id="2.40.37.10">
    <property type="entry name" value="Lyase, Ornithine Decarboxylase, Chain A, domain 1"/>
    <property type="match status" value="1"/>
</dbReference>
<evidence type="ECO:0000256" key="3">
    <source>
        <dbReference type="PIRSR" id="PIRSR600183-50"/>
    </source>
</evidence>
<feature type="transmembrane region" description="Helical" evidence="5">
    <location>
        <begin position="100"/>
        <end position="123"/>
    </location>
</feature>
<dbReference type="GO" id="GO:0009089">
    <property type="term" value="P:lysine biosynthetic process via diaminopimelate"/>
    <property type="evidence" value="ECO:0007669"/>
    <property type="project" value="TreeGrafter"/>
</dbReference>
<evidence type="ECO:0000313" key="8">
    <source>
        <dbReference type="EMBL" id="QSW37837.1"/>
    </source>
</evidence>
<evidence type="ECO:0000259" key="7">
    <source>
        <dbReference type="Pfam" id="PF02784"/>
    </source>
</evidence>
<name>A0A975AED7_9PROT</name>
<keyword evidence="2 3" id="KW-0663">Pyridoxal phosphate</keyword>
<feature type="transmembrane region" description="Helical" evidence="5">
    <location>
        <begin position="129"/>
        <end position="151"/>
    </location>
</feature>
<dbReference type="Pfam" id="PF00278">
    <property type="entry name" value="Orn_DAP_Arg_deC"/>
    <property type="match status" value="1"/>
</dbReference>
<evidence type="ECO:0000256" key="4">
    <source>
        <dbReference type="RuleBase" id="RU003737"/>
    </source>
</evidence>
<accession>A0A975AED7</accession>
<feature type="domain" description="Orn/DAP/Arg decarboxylase 2 C-terminal" evidence="6">
    <location>
        <begin position="20"/>
        <end position="347"/>
    </location>
</feature>
<dbReference type="PANTHER" id="PTHR43727">
    <property type="entry name" value="DIAMINOPIMELATE DECARBOXYLASE"/>
    <property type="match status" value="1"/>
</dbReference>
<sequence length="368" mass="41444">MTTFLDYIYDQYAGPLFIYSNKAILANLYYYIRAGFSVFYAVKANYNRVLIRLLSAHRCGFEVVSIFELRYLVFLGVDVSTIVFSGVCKSRADLMFALRVGVGFISIDSFNEITMLAALLTYFPNVKTLFFVRFNLNIAVNTSAAITTCTFSNKFGIYEYQAAQFFALAASYGIAIYGLSFHLGSQLLDVVPYLFAFSKLWCISKIYNLHIKAINIGGGIGVDYIFGNCDLLMALVTSLALFLPKAVLIFVEPGRSIVANTCITLAKVICLKSNYLRNFVVLDVGMDVIIRPALYSSYHRFALFNNVVRVFRFYYLVGPICESTDVFCNGVLPSVSLGNYVFIYDTGAYCLSMRMNYNIRSKPYEVFV</sequence>
<dbReference type="GO" id="GO:0008836">
    <property type="term" value="F:diaminopimelate decarboxylase activity"/>
    <property type="evidence" value="ECO:0007669"/>
    <property type="project" value="TreeGrafter"/>
</dbReference>
<keyword evidence="5" id="KW-0812">Transmembrane</keyword>
<feature type="transmembrane region" description="Helical" evidence="5">
    <location>
        <begin position="231"/>
        <end position="251"/>
    </location>
</feature>
<organism evidence="8 9">
    <name type="scientific">Candidatus Vidania fulgoroideorum</name>
    <dbReference type="NCBI Taxonomy" id="881286"/>
    <lineage>
        <taxon>Bacteria</taxon>
        <taxon>Pseudomonadati</taxon>
        <taxon>Pseudomonadota</taxon>
        <taxon>Betaproteobacteria</taxon>
        <taxon>Candidatus Vidania</taxon>
    </lineage>
</organism>
<protein>
    <recommendedName>
        <fullName evidence="10">Diaminopimelate decarboxylase</fullName>
    </recommendedName>
</protein>
<proteinExistence type="inferred from homology"/>
<dbReference type="Proteomes" id="UP000663602">
    <property type="component" value="Chromosome"/>
</dbReference>
<feature type="transmembrane region" description="Helical" evidence="5">
    <location>
        <begin position="163"/>
        <end position="183"/>
    </location>
</feature>
<dbReference type="EMBL" id="CP071410">
    <property type="protein sequence ID" value="QSW37837.1"/>
    <property type="molecule type" value="Genomic_DNA"/>
</dbReference>
<dbReference type="AlphaFoldDB" id="A0A975AED7"/>
<dbReference type="PANTHER" id="PTHR43727:SF2">
    <property type="entry name" value="GROUP IV DECARBOXYLASE"/>
    <property type="match status" value="1"/>
</dbReference>
<gene>
    <name evidence="8" type="ORF">JSR02_00815</name>
</gene>
<keyword evidence="5" id="KW-1133">Transmembrane helix</keyword>
<dbReference type="InterPro" id="IPR000183">
    <property type="entry name" value="Orn/DAP/Arg_de-COase"/>
</dbReference>
<dbReference type="SUPFAM" id="SSF50621">
    <property type="entry name" value="Alanine racemase C-terminal domain-like"/>
    <property type="match status" value="1"/>
</dbReference>
<evidence type="ECO:0000259" key="6">
    <source>
        <dbReference type="Pfam" id="PF00278"/>
    </source>
</evidence>
<comment type="similarity">
    <text evidence="4">Belongs to the Orn/Lys/Arg decarboxylase class-II family.</text>
</comment>
<dbReference type="InterPro" id="IPR002433">
    <property type="entry name" value="Orn_de-COase"/>
</dbReference>
<feature type="transmembrane region" description="Helical" evidence="5">
    <location>
        <begin position="71"/>
        <end position="88"/>
    </location>
</feature>
<reference evidence="8" key="1">
    <citation type="submission" date="2021-02" db="EMBL/GenBank/DDBJ databases">
        <authorList>
            <person name="Franco D."/>
        </authorList>
    </citation>
    <scope>NUCLEOTIDE SEQUENCE</scope>
    <source>
        <strain evidence="8">DICMUL</strain>
    </source>
</reference>
<keyword evidence="5" id="KW-0472">Membrane</keyword>
<dbReference type="PRINTS" id="PR01182">
    <property type="entry name" value="ORNDCRBXLASE"/>
</dbReference>
<dbReference type="PRINTS" id="PR01179">
    <property type="entry name" value="ODADCRBXLASE"/>
</dbReference>
<feature type="modified residue" description="N6-(pyridoxal phosphate)lysine" evidence="3">
    <location>
        <position position="43"/>
    </location>
</feature>